<evidence type="ECO:0000313" key="2">
    <source>
        <dbReference type="Proteomes" id="UP001458880"/>
    </source>
</evidence>
<reference evidence="1 2" key="1">
    <citation type="journal article" date="2024" name="BMC Genomics">
        <title>De novo assembly and annotation of Popillia japonica's genome with initial clues to its potential as an invasive pest.</title>
        <authorList>
            <person name="Cucini C."/>
            <person name="Boschi S."/>
            <person name="Funari R."/>
            <person name="Cardaioli E."/>
            <person name="Iannotti N."/>
            <person name="Marturano G."/>
            <person name="Paoli F."/>
            <person name="Bruttini M."/>
            <person name="Carapelli A."/>
            <person name="Frati F."/>
            <person name="Nardi F."/>
        </authorList>
    </citation>
    <scope>NUCLEOTIDE SEQUENCE [LARGE SCALE GENOMIC DNA]</scope>
    <source>
        <strain evidence="1">DMR45628</strain>
    </source>
</reference>
<comment type="caution">
    <text evidence="1">The sequence shown here is derived from an EMBL/GenBank/DDBJ whole genome shotgun (WGS) entry which is preliminary data.</text>
</comment>
<accession>A0AAW1J0X2</accession>
<evidence type="ECO:0000313" key="1">
    <source>
        <dbReference type="EMBL" id="KAK9696477.1"/>
    </source>
</evidence>
<evidence type="ECO:0008006" key="3">
    <source>
        <dbReference type="Google" id="ProtNLM"/>
    </source>
</evidence>
<dbReference type="Proteomes" id="UP001458880">
    <property type="component" value="Unassembled WGS sequence"/>
</dbReference>
<dbReference type="EMBL" id="JASPKY010000450">
    <property type="protein sequence ID" value="KAK9696477.1"/>
    <property type="molecule type" value="Genomic_DNA"/>
</dbReference>
<dbReference type="AlphaFoldDB" id="A0AAW1J0X2"/>
<sequence length="183" mass="21735">MAYSKRFLKYKKRSSWRSLCNSITKDTPINEFWETIRKFKRSDKAYETLDNNTLPEILNRMTPDYVSPEIRDYLPNLTDHFILKPFSLNEMNKASAPSNRLTRKFGPRIRVHQFNFEGITFGKYQFLQKIMTKYAIDVVAIQETHAANKDPMSRRGKLQGFDLLGTTYRHIYVLHYDLCQICY</sequence>
<keyword evidence="2" id="KW-1185">Reference proteome</keyword>
<name>A0AAW1J0X2_POPJA</name>
<proteinExistence type="predicted"/>
<protein>
    <recommendedName>
        <fullName evidence="3">Endonuclease/exonuclease/phosphatase domain-containing protein</fullName>
    </recommendedName>
</protein>
<organism evidence="1 2">
    <name type="scientific">Popillia japonica</name>
    <name type="common">Japanese beetle</name>
    <dbReference type="NCBI Taxonomy" id="7064"/>
    <lineage>
        <taxon>Eukaryota</taxon>
        <taxon>Metazoa</taxon>
        <taxon>Ecdysozoa</taxon>
        <taxon>Arthropoda</taxon>
        <taxon>Hexapoda</taxon>
        <taxon>Insecta</taxon>
        <taxon>Pterygota</taxon>
        <taxon>Neoptera</taxon>
        <taxon>Endopterygota</taxon>
        <taxon>Coleoptera</taxon>
        <taxon>Polyphaga</taxon>
        <taxon>Scarabaeiformia</taxon>
        <taxon>Scarabaeidae</taxon>
        <taxon>Rutelinae</taxon>
        <taxon>Popillia</taxon>
    </lineage>
</organism>
<gene>
    <name evidence="1" type="ORF">QE152_g31877</name>
</gene>